<dbReference type="Pfam" id="PF11740">
    <property type="entry name" value="KfrA_N"/>
    <property type="match status" value="1"/>
</dbReference>
<keyword evidence="1" id="KW-0175">Coiled coil</keyword>
<keyword evidence="4" id="KW-0238">DNA-binding</keyword>
<keyword evidence="5" id="KW-1185">Reference proteome</keyword>
<evidence type="ECO:0000256" key="2">
    <source>
        <dbReference type="SAM" id="MobiDB-lite"/>
    </source>
</evidence>
<dbReference type="EMBL" id="JAQQKY010000018">
    <property type="protein sequence ID" value="MDC7692616.1"/>
    <property type="molecule type" value="Genomic_DNA"/>
</dbReference>
<evidence type="ECO:0000313" key="5">
    <source>
        <dbReference type="Proteomes" id="UP001221566"/>
    </source>
</evidence>
<evidence type="ECO:0000259" key="3">
    <source>
        <dbReference type="Pfam" id="PF11740"/>
    </source>
</evidence>
<reference evidence="4 5" key="1">
    <citation type="submission" date="2023-01" db="EMBL/GenBank/DDBJ databases">
        <title>Novel species of the genus Vogesella isolated from rivers.</title>
        <authorList>
            <person name="Lu H."/>
        </authorList>
    </citation>
    <scope>NUCLEOTIDE SEQUENCE [LARGE SCALE GENOMIC DNA]</scope>
    <source>
        <strain evidence="4 5">SH7W</strain>
    </source>
</reference>
<accession>A0ABT5I8U5</accession>
<proteinExistence type="predicted"/>
<dbReference type="Proteomes" id="UP001221566">
    <property type="component" value="Unassembled WGS sequence"/>
</dbReference>
<protein>
    <submittedName>
        <fullName evidence="4">DNA-binding protein</fullName>
    </submittedName>
</protein>
<feature type="coiled-coil region" evidence="1">
    <location>
        <begin position="154"/>
        <end position="188"/>
    </location>
</feature>
<dbReference type="GO" id="GO:0003677">
    <property type="term" value="F:DNA binding"/>
    <property type="evidence" value="ECO:0007669"/>
    <property type="project" value="UniProtKB-KW"/>
</dbReference>
<evidence type="ECO:0000256" key="1">
    <source>
        <dbReference type="SAM" id="Coils"/>
    </source>
</evidence>
<feature type="region of interest" description="Disordered" evidence="2">
    <location>
        <begin position="237"/>
        <end position="277"/>
    </location>
</feature>
<dbReference type="InterPro" id="IPR021104">
    <property type="entry name" value="KfrA_DNA-bd_N"/>
</dbReference>
<sequence length="370" mass="42258">MLAESENQTTRERTKTVAVELARQGIQPTPTEVRDRLGTGSMTTITAALKEWWKNEVPQRFAANSMAPANWDQPLIDAVDKLMSIARIAEGQRFEEDRQQFHLLMSGLRDELAQAEQARQDTIQLLTVESQQRKAAEHMSATLREALEHERVAAEQGRADREQLVDDLDKLQRQFEAATAKFAEETAQLRAAHAHELEKREAAHLLAMQTVREDSARREQLAYDRFEGARAQLMEETSRLRDEFKESKTQLEDQLRSQQAESREREDQLRRKAALADRAEAEARGELKALRSQIQQLEDALERLRQEQQEREESATAKSMDDAASYCRQRIAEDVPAFDITAELQEDFGLTRAEADEMVRTCLSTPPSQG</sequence>
<evidence type="ECO:0000313" key="4">
    <source>
        <dbReference type="EMBL" id="MDC7692616.1"/>
    </source>
</evidence>
<organism evidence="4 5">
    <name type="scientific">Vogesella indigofera</name>
    <name type="common">Pseudomonas indigofera</name>
    <dbReference type="NCBI Taxonomy" id="45465"/>
    <lineage>
        <taxon>Bacteria</taxon>
        <taxon>Pseudomonadati</taxon>
        <taxon>Pseudomonadota</taxon>
        <taxon>Betaproteobacteria</taxon>
        <taxon>Neisseriales</taxon>
        <taxon>Chromobacteriaceae</taxon>
        <taxon>Vogesella</taxon>
    </lineage>
</organism>
<dbReference type="RefSeq" id="WP_272804187.1">
    <property type="nucleotide sequence ID" value="NZ_JAQQKY010000018.1"/>
</dbReference>
<feature type="domain" description="KfrA N-terminal DNA-binding" evidence="3">
    <location>
        <begin position="10"/>
        <end position="121"/>
    </location>
</feature>
<comment type="caution">
    <text evidence="4">The sequence shown here is derived from an EMBL/GenBank/DDBJ whole genome shotgun (WGS) entry which is preliminary data.</text>
</comment>
<gene>
    <name evidence="4" type="ORF">PQU93_17785</name>
</gene>
<name>A0ABT5I8U5_VOGIN</name>